<proteinExistence type="predicted"/>
<accession>A0A1Y1W4M9</accession>
<sequence>MAINQPSALMTLPLPIIEQIAIHTSGRILDGMQVGDICDPLKFLYSHSREWYQVLRMLCSRWATLLFTDLDVEDQPLAIGANLQELVDLKQHGYVRRVRLRFNLYQLCLDETVIVKLRKFFSTAGRMYNVCELEVWPWWRQVLANNSPHSEGLLPAEFDDAIRGKNISDLMCLVREYMPRVSKMMMYGLETKWASVPSLKLSVDAIAQLSKIVQSPLKLSTYKYSISRQILAQTQSCLRHVKITKHTKGQCHVDLIRNNAQTLESIYIEKVTFHAMEKITLCPGSSNQTLVYPQLKSLRIIASSGKRSDKIRKFLISPFPELEEFEVKGQFPFTSALFLKESRKSLRVLRLEVDEPLMIMLDDLGTAEPNFFPNLECISMRLPLRHRYLMRYLRGPLFTKTMTISKSLKVAKLHDVMWVNPDVLLAPKCICTSLQVLDMTHTSIMFSHAVQLLGSLPNVTRAGLSLYNDETHESMKLLPEEYIDECRKTLQVSNSRLRSLGIFAMKFPTVLKGGEYLLLMAELIPSLQRVSLHPESKKEKNYRTISHLPKRLKRKIFQDSRAHNVEYLISSEW</sequence>
<protein>
    <recommendedName>
        <fullName evidence="3">F-box domain-containing protein</fullName>
    </recommendedName>
</protein>
<dbReference type="GeneID" id="63804525"/>
<reference evidence="1 2" key="1">
    <citation type="submission" date="2016-07" db="EMBL/GenBank/DDBJ databases">
        <title>Pervasive Adenine N6-methylation of Active Genes in Fungi.</title>
        <authorList>
            <consortium name="DOE Joint Genome Institute"/>
            <person name="Mondo S.J."/>
            <person name="Dannebaum R.O."/>
            <person name="Kuo R.C."/>
            <person name="Labutti K."/>
            <person name="Haridas S."/>
            <person name="Kuo A."/>
            <person name="Salamov A."/>
            <person name="Ahrendt S.R."/>
            <person name="Lipzen A."/>
            <person name="Sullivan W."/>
            <person name="Andreopoulos W.B."/>
            <person name="Clum A."/>
            <person name="Lindquist E."/>
            <person name="Daum C."/>
            <person name="Ramamoorthy G.K."/>
            <person name="Gryganskyi A."/>
            <person name="Culley D."/>
            <person name="Magnuson J.K."/>
            <person name="James T.Y."/>
            <person name="O'Malley M.A."/>
            <person name="Stajich J.E."/>
            <person name="Spatafora J.W."/>
            <person name="Visel A."/>
            <person name="Grigoriev I.V."/>
        </authorList>
    </citation>
    <scope>NUCLEOTIDE SEQUENCE [LARGE SCALE GENOMIC DNA]</scope>
    <source>
        <strain evidence="1 2">ATCC 12442</strain>
    </source>
</reference>
<dbReference type="OrthoDB" id="5522622at2759"/>
<dbReference type="Proteomes" id="UP000193922">
    <property type="component" value="Unassembled WGS sequence"/>
</dbReference>
<organism evidence="1 2">
    <name type="scientific">Linderina pennispora</name>
    <dbReference type="NCBI Taxonomy" id="61395"/>
    <lineage>
        <taxon>Eukaryota</taxon>
        <taxon>Fungi</taxon>
        <taxon>Fungi incertae sedis</taxon>
        <taxon>Zoopagomycota</taxon>
        <taxon>Kickxellomycotina</taxon>
        <taxon>Kickxellomycetes</taxon>
        <taxon>Kickxellales</taxon>
        <taxon>Kickxellaceae</taxon>
        <taxon>Linderina</taxon>
    </lineage>
</organism>
<dbReference type="EMBL" id="MCFD01000009">
    <property type="protein sequence ID" value="ORX68481.1"/>
    <property type="molecule type" value="Genomic_DNA"/>
</dbReference>
<comment type="caution">
    <text evidence="1">The sequence shown here is derived from an EMBL/GenBank/DDBJ whole genome shotgun (WGS) entry which is preliminary data.</text>
</comment>
<gene>
    <name evidence="1" type="ORF">DL89DRAFT_268318</name>
</gene>
<name>A0A1Y1W4M9_9FUNG</name>
<keyword evidence="2" id="KW-1185">Reference proteome</keyword>
<dbReference type="AlphaFoldDB" id="A0A1Y1W4M9"/>
<evidence type="ECO:0000313" key="2">
    <source>
        <dbReference type="Proteomes" id="UP000193922"/>
    </source>
</evidence>
<evidence type="ECO:0008006" key="3">
    <source>
        <dbReference type="Google" id="ProtNLM"/>
    </source>
</evidence>
<evidence type="ECO:0000313" key="1">
    <source>
        <dbReference type="EMBL" id="ORX68481.1"/>
    </source>
</evidence>
<dbReference type="RefSeq" id="XP_040742263.1">
    <property type="nucleotide sequence ID" value="XM_040887877.1"/>
</dbReference>